<dbReference type="InParanoid" id="I1C4S1"/>
<accession>I1C4S1</accession>
<gene>
    <name evidence="1" type="ORF">RO3G_08156</name>
</gene>
<keyword evidence="2" id="KW-1185">Reference proteome</keyword>
<dbReference type="VEuPathDB" id="FungiDB:RO3G_08156"/>
<dbReference type="Proteomes" id="UP000009138">
    <property type="component" value="Unassembled WGS sequence"/>
</dbReference>
<dbReference type="GeneID" id="93615127"/>
<organism evidence="1 2">
    <name type="scientific">Rhizopus delemar (strain RA 99-880 / ATCC MYA-4621 / FGSC 9543 / NRRL 43880)</name>
    <name type="common">Mucormycosis agent</name>
    <name type="synonym">Rhizopus arrhizus var. delemar</name>
    <dbReference type="NCBI Taxonomy" id="246409"/>
    <lineage>
        <taxon>Eukaryota</taxon>
        <taxon>Fungi</taxon>
        <taxon>Fungi incertae sedis</taxon>
        <taxon>Mucoromycota</taxon>
        <taxon>Mucoromycotina</taxon>
        <taxon>Mucoromycetes</taxon>
        <taxon>Mucorales</taxon>
        <taxon>Mucorineae</taxon>
        <taxon>Rhizopodaceae</taxon>
        <taxon>Rhizopus</taxon>
    </lineage>
</organism>
<dbReference type="AlphaFoldDB" id="I1C4S1"/>
<sequence length="58" mass="6742">MLRCIADKTKFYLIAVDQAGLTINPQDFANFLQEHQQIIRIIIGRASFANEIVDYNYH</sequence>
<reference evidence="1 2" key="1">
    <citation type="journal article" date="2009" name="PLoS Genet.">
        <title>Genomic analysis of the basal lineage fungus Rhizopus oryzae reveals a whole-genome duplication.</title>
        <authorList>
            <person name="Ma L.-J."/>
            <person name="Ibrahim A.S."/>
            <person name="Skory C."/>
            <person name="Grabherr M.G."/>
            <person name="Burger G."/>
            <person name="Butler M."/>
            <person name="Elias M."/>
            <person name="Idnurm A."/>
            <person name="Lang B.F."/>
            <person name="Sone T."/>
            <person name="Abe A."/>
            <person name="Calvo S.E."/>
            <person name="Corrochano L.M."/>
            <person name="Engels R."/>
            <person name="Fu J."/>
            <person name="Hansberg W."/>
            <person name="Kim J.-M."/>
            <person name="Kodira C.D."/>
            <person name="Koehrsen M.J."/>
            <person name="Liu B."/>
            <person name="Miranda-Saavedra D."/>
            <person name="O'Leary S."/>
            <person name="Ortiz-Castellanos L."/>
            <person name="Poulter R."/>
            <person name="Rodriguez-Romero J."/>
            <person name="Ruiz-Herrera J."/>
            <person name="Shen Y.-Q."/>
            <person name="Zeng Q."/>
            <person name="Galagan J."/>
            <person name="Birren B.W."/>
            <person name="Cuomo C.A."/>
            <person name="Wickes B.L."/>
        </authorList>
    </citation>
    <scope>NUCLEOTIDE SEQUENCE [LARGE SCALE GENOMIC DNA]</scope>
    <source>
        <strain evidence="2">RA 99-880 / ATCC MYA-4621 / FGSC 9543 / NRRL 43880</strain>
    </source>
</reference>
<dbReference type="EMBL" id="CH476737">
    <property type="protein sequence ID" value="EIE83451.1"/>
    <property type="molecule type" value="Genomic_DNA"/>
</dbReference>
<name>I1C4S1_RHIO9</name>
<evidence type="ECO:0000313" key="2">
    <source>
        <dbReference type="Proteomes" id="UP000009138"/>
    </source>
</evidence>
<evidence type="ECO:0000313" key="1">
    <source>
        <dbReference type="EMBL" id="EIE83451.1"/>
    </source>
</evidence>
<proteinExistence type="predicted"/>
<dbReference type="RefSeq" id="XP_067518847.1">
    <property type="nucleotide sequence ID" value="XM_067662746.1"/>
</dbReference>
<protein>
    <submittedName>
        <fullName evidence="1">Uncharacterized protein</fullName>
    </submittedName>
</protein>